<gene>
    <name evidence="1" type="ORF">KPL71_015115</name>
</gene>
<name>A0ACB8KGQ4_CITSI</name>
<organism evidence="1 2">
    <name type="scientific">Citrus sinensis</name>
    <name type="common">Sweet orange</name>
    <name type="synonym">Citrus aurantium var. sinensis</name>
    <dbReference type="NCBI Taxonomy" id="2711"/>
    <lineage>
        <taxon>Eukaryota</taxon>
        <taxon>Viridiplantae</taxon>
        <taxon>Streptophyta</taxon>
        <taxon>Embryophyta</taxon>
        <taxon>Tracheophyta</taxon>
        <taxon>Spermatophyta</taxon>
        <taxon>Magnoliopsida</taxon>
        <taxon>eudicotyledons</taxon>
        <taxon>Gunneridae</taxon>
        <taxon>Pentapetalae</taxon>
        <taxon>rosids</taxon>
        <taxon>malvids</taxon>
        <taxon>Sapindales</taxon>
        <taxon>Rutaceae</taxon>
        <taxon>Aurantioideae</taxon>
        <taxon>Citrus</taxon>
    </lineage>
</organism>
<sequence>MGAAVARAKKLEERKQHVVSRAQQRQLTGVQNKPNSVGIENKQKTWPEAEVGEAEVNDIEDESDEEALGLEVDEGELLNCIVQKILLVPKFEEDNQCNKIFRTRGTINDKVCNVIIDNGSSENIVSKALVDWYHQIWIRPGDEWKTTSKTKEGLYEWLVMPFGLSNAPSTFMRLMNQVLKPFSCKFVVVYFDDILVYSVDVVTHLEHLRMVMEVLRRNKFYINMKKCSFLQSNVEFLDFVVGMDGIRAFESKIQAIKEWPTPKTVGEVRSFHGLATFYRRFIRAFSTIAAPITKCLKKGKFKSGVKEESSFTLLKEKLSIALVLALPNFDKLFEVECDASGKGIEVVLSQEGRPIEYMSDKLNEAWQKWSTYDQEFYAILRALKTWEHYLIQKEFVLYNDHQALKYFNSQQNLSKMHARWVSYMQKFTFVLKHKSGQQNKVADALSRRAILLVTLVNKVTGFECLKELYTEDDDFAHIWDRCINHQNAEDFLIQDGDVRKIVQRCQICQEGKGHAQNTGLYTPLLVPDNIWLDLSMDFVLGLPRTRIDRDSILVVVDRFSKMVHFIACKKTEDAASVAHLFFREIDKFGTQLQFSSAFHPQTDGQTEVVNCTLGNMLLCVCGDKQRNWEAALPQVCDLAIMPTTLGGSKAADNVAEKGLQIHAEVRAHLEAANVKYKAKADKHRRKKVFQEGDLVMAYLRQNRFPGIRTKLEKRKYGPFRVARKINDNIYVLQLPDNWIISHTFNVADLFEYHPDDEALYKPNSRTSSFPSEGD</sequence>
<keyword evidence="2" id="KW-1185">Reference proteome</keyword>
<evidence type="ECO:0000313" key="1">
    <source>
        <dbReference type="EMBL" id="KAH9753568.1"/>
    </source>
</evidence>
<evidence type="ECO:0000313" key="2">
    <source>
        <dbReference type="Proteomes" id="UP000829398"/>
    </source>
</evidence>
<proteinExistence type="predicted"/>
<accession>A0ACB8KGQ4</accession>
<reference evidence="2" key="1">
    <citation type="journal article" date="2023" name="Hortic. Res.">
        <title>A chromosome-level phased genome enabling allele-level studies in sweet orange: a case study on citrus Huanglongbing tolerance.</title>
        <authorList>
            <person name="Wu B."/>
            <person name="Yu Q."/>
            <person name="Deng Z."/>
            <person name="Duan Y."/>
            <person name="Luo F."/>
            <person name="Gmitter F. Jr."/>
        </authorList>
    </citation>
    <scope>NUCLEOTIDE SEQUENCE [LARGE SCALE GENOMIC DNA]</scope>
    <source>
        <strain evidence="2">cv. Valencia</strain>
    </source>
</reference>
<dbReference type="Proteomes" id="UP000829398">
    <property type="component" value="Chromosome 5"/>
</dbReference>
<protein>
    <submittedName>
        <fullName evidence="1">Uncharacterized protein</fullName>
    </submittedName>
</protein>
<comment type="caution">
    <text evidence="1">The sequence shown here is derived from an EMBL/GenBank/DDBJ whole genome shotgun (WGS) entry which is preliminary data.</text>
</comment>
<dbReference type="EMBL" id="CM039174">
    <property type="protein sequence ID" value="KAH9753568.1"/>
    <property type="molecule type" value="Genomic_DNA"/>
</dbReference>